<organism evidence="2 3">
    <name type="scientific">candidate division TA06 bacterium SM23_40</name>
    <dbReference type="NCBI Taxonomy" id="1703774"/>
    <lineage>
        <taxon>Bacteria</taxon>
        <taxon>Bacteria division TA06</taxon>
    </lineage>
</organism>
<evidence type="ECO:0000259" key="1">
    <source>
        <dbReference type="PROSITE" id="PS51186"/>
    </source>
</evidence>
<dbReference type="AlphaFoldDB" id="A0A0S8G8G5"/>
<evidence type="ECO:0000313" key="3">
    <source>
        <dbReference type="Proteomes" id="UP000051717"/>
    </source>
</evidence>
<dbReference type="Proteomes" id="UP000051717">
    <property type="component" value="Unassembled WGS sequence"/>
</dbReference>
<dbReference type="SUPFAM" id="SSF55729">
    <property type="entry name" value="Acyl-CoA N-acyltransferases (Nat)"/>
    <property type="match status" value="1"/>
</dbReference>
<dbReference type="Pfam" id="PF13527">
    <property type="entry name" value="Acetyltransf_9"/>
    <property type="match status" value="1"/>
</dbReference>
<dbReference type="InterPro" id="IPR016181">
    <property type="entry name" value="Acyl_CoA_acyltransferase"/>
</dbReference>
<accession>A0A0S8G8G5</accession>
<dbReference type="PROSITE" id="PS51186">
    <property type="entry name" value="GNAT"/>
    <property type="match status" value="1"/>
</dbReference>
<reference evidence="2 3" key="1">
    <citation type="journal article" date="2015" name="Microbiome">
        <title>Genomic resolution of linkages in carbon, nitrogen, and sulfur cycling among widespread estuary sediment bacteria.</title>
        <authorList>
            <person name="Baker B.J."/>
            <person name="Lazar C.S."/>
            <person name="Teske A.P."/>
            <person name="Dick G.J."/>
        </authorList>
    </citation>
    <scope>NUCLEOTIDE SEQUENCE [LARGE SCALE GENOMIC DNA]</scope>
    <source>
        <strain evidence="2">SM23_40</strain>
    </source>
</reference>
<comment type="caution">
    <text evidence="2">The sequence shown here is derived from an EMBL/GenBank/DDBJ whole genome shotgun (WGS) entry which is preliminary data.</text>
</comment>
<protein>
    <recommendedName>
        <fullName evidence="1">N-acetyltransferase domain-containing protein</fullName>
    </recommendedName>
</protein>
<dbReference type="InterPro" id="IPR000182">
    <property type="entry name" value="GNAT_dom"/>
</dbReference>
<evidence type="ECO:0000313" key="2">
    <source>
        <dbReference type="EMBL" id="KPK68459.1"/>
    </source>
</evidence>
<name>A0A0S8G8G5_UNCT6</name>
<dbReference type="Gene3D" id="3.40.630.30">
    <property type="match status" value="1"/>
</dbReference>
<proteinExistence type="predicted"/>
<dbReference type="GO" id="GO:0016747">
    <property type="term" value="F:acyltransferase activity, transferring groups other than amino-acyl groups"/>
    <property type="evidence" value="ECO:0007669"/>
    <property type="project" value="InterPro"/>
</dbReference>
<dbReference type="EMBL" id="LJUI01000074">
    <property type="protein sequence ID" value="KPK68459.1"/>
    <property type="molecule type" value="Genomic_DNA"/>
</dbReference>
<gene>
    <name evidence="2" type="ORF">AMJ82_08175</name>
</gene>
<feature type="domain" description="N-acetyltransferase" evidence="1">
    <location>
        <begin position="1"/>
        <end position="142"/>
    </location>
</feature>
<sequence>MSHAATYLTAETEQGRSAIEEVMRRSYAADVENVPPGWAVVRVVDEAPVSFILVDPEKEMEFPGGDVRYGFIADVATCEDRRGEGHFREIVTHAFSRLRSAGIPIVVTHGRHQLYRQFGFDVFTYHSGIFITPDAIERQMGTGASGRGSELLVIDESRHITEGLLVVTEVRATELSECRAALKTAAAIARERGKARILFEHPAAPSYGSRYPMYASPETPFTDLARACGAQVSLQRADPERGSIPDADWIKVLDARGLVREVLADWTGEAVLEGGVCLDTDAGDVTVVRSGSEVVVGEERRPELPSIAWPSSGLAQLVTGYRSAEELSELHHTSLPGPAVDLLDALFPRTWRFSRNESWTYGS</sequence>